<sequence length="476" mass="54029">MATVDDAKLHIAMFPWLAFGHLIPFLEVAKLLAQKGHQISYISTPRNIDRLPKLPPSLSPSIHFIKLPLPHVEHLPENAEATPDLPYNKIPYLKLAYDGLKDSLVKFLETSHPDWLIYDSAPYWLPPLARNLGIPNAIFSIYFANALCALKPTSPLLSEVVDDRKNPEDFTVPPNWISFPSPIAFRLFEINRIFDSVTALDSQVSDLDRIEGVFRGCDAIFPRGCWEFLPEYLHLLQELHQKPVIPVGLLPPTYEGINDDDEPWRSMKEWLDKQEKGSIVYIAFGSEAKPSQEEVTEIALGLELAGLPFFWVLKTRLGLADSEVVTLPEGFEERTKGRGWVWTSWAPQPKILSHDSVGGILTHSGWGSVVEALMNERAIILLTFLSEQGLNARILEEKKMGYSIPRNENDGSFTKEAVAKSLRLVMVEEEGKVYRDKAKEMKGLFGDRDLQDHYTDNLVMYLKNHRNQKNSRFMSV</sequence>
<evidence type="ECO:0000313" key="4">
    <source>
        <dbReference type="EMBL" id="GKV25078.1"/>
    </source>
</evidence>
<comment type="similarity">
    <text evidence="1">Belongs to the UDP-glycosyltransferase family.</text>
</comment>
<keyword evidence="3" id="KW-0808">Transferase</keyword>
<reference evidence="4 5" key="1">
    <citation type="journal article" date="2021" name="Commun. Biol.">
        <title>The genome of Shorea leprosula (Dipterocarpaceae) highlights the ecological relevance of drought in aseasonal tropical rainforests.</title>
        <authorList>
            <person name="Ng K.K.S."/>
            <person name="Kobayashi M.J."/>
            <person name="Fawcett J.A."/>
            <person name="Hatakeyama M."/>
            <person name="Paape T."/>
            <person name="Ng C.H."/>
            <person name="Ang C.C."/>
            <person name="Tnah L.H."/>
            <person name="Lee C.T."/>
            <person name="Nishiyama T."/>
            <person name="Sese J."/>
            <person name="O'Brien M.J."/>
            <person name="Copetti D."/>
            <person name="Mohd Noor M.I."/>
            <person name="Ong R.C."/>
            <person name="Putra M."/>
            <person name="Sireger I.Z."/>
            <person name="Indrioko S."/>
            <person name="Kosugi Y."/>
            <person name="Izuno A."/>
            <person name="Isagi Y."/>
            <person name="Lee S.L."/>
            <person name="Shimizu K.K."/>
        </authorList>
    </citation>
    <scope>NUCLEOTIDE SEQUENCE [LARGE SCALE GENOMIC DNA]</scope>
    <source>
        <strain evidence="4">214</strain>
    </source>
</reference>
<gene>
    <name evidence="4" type="ORF">SLEP1_g34573</name>
</gene>
<organism evidence="4 5">
    <name type="scientific">Rubroshorea leprosula</name>
    <dbReference type="NCBI Taxonomy" id="152421"/>
    <lineage>
        <taxon>Eukaryota</taxon>
        <taxon>Viridiplantae</taxon>
        <taxon>Streptophyta</taxon>
        <taxon>Embryophyta</taxon>
        <taxon>Tracheophyta</taxon>
        <taxon>Spermatophyta</taxon>
        <taxon>Magnoliopsida</taxon>
        <taxon>eudicotyledons</taxon>
        <taxon>Gunneridae</taxon>
        <taxon>Pentapetalae</taxon>
        <taxon>rosids</taxon>
        <taxon>malvids</taxon>
        <taxon>Malvales</taxon>
        <taxon>Dipterocarpaceae</taxon>
        <taxon>Rubroshorea</taxon>
    </lineage>
</organism>
<dbReference type="CDD" id="cd03784">
    <property type="entry name" value="GT1_Gtf-like"/>
    <property type="match status" value="1"/>
</dbReference>
<evidence type="ECO:0000313" key="5">
    <source>
        <dbReference type="Proteomes" id="UP001054252"/>
    </source>
</evidence>
<dbReference type="FunFam" id="3.40.50.2000:FF:000088">
    <property type="entry name" value="Glycosyltransferase"/>
    <property type="match status" value="1"/>
</dbReference>
<dbReference type="Proteomes" id="UP001054252">
    <property type="component" value="Unassembled WGS sequence"/>
</dbReference>
<dbReference type="InterPro" id="IPR002213">
    <property type="entry name" value="UDP_glucos_trans"/>
</dbReference>
<evidence type="ECO:0000256" key="3">
    <source>
        <dbReference type="ARBA" id="ARBA00022679"/>
    </source>
</evidence>
<dbReference type="InterPro" id="IPR050481">
    <property type="entry name" value="UDP-glycosyltransf_plant"/>
</dbReference>
<dbReference type="Gene3D" id="3.40.50.2000">
    <property type="entry name" value="Glycogen Phosphorylase B"/>
    <property type="match status" value="2"/>
</dbReference>
<dbReference type="AlphaFoldDB" id="A0AAV5KKG0"/>
<dbReference type="SUPFAM" id="SSF53756">
    <property type="entry name" value="UDP-Glycosyltransferase/glycogen phosphorylase"/>
    <property type="match status" value="1"/>
</dbReference>
<dbReference type="PANTHER" id="PTHR48049:SF160">
    <property type="entry name" value="UDP-GLYCOSYLTRANSFERASE 91A1"/>
    <property type="match status" value="1"/>
</dbReference>
<name>A0AAV5KKG0_9ROSI</name>
<dbReference type="Pfam" id="PF00201">
    <property type="entry name" value="UDPGT"/>
    <property type="match status" value="1"/>
</dbReference>
<dbReference type="FunFam" id="3.40.50.2000:FF:000037">
    <property type="entry name" value="Glycosyltransferase"/>
    <property type="match status" value="1"/>
</dbReference>
<proteinExistence type="inferred from homology"/>
<evidence type="ECO:0000256" key="2">
    <source>
        <dbReference type="ARBA" id="ARBA00022676"/>
    </source>
</evidence>
<dbReference type="EMBL" id="BPVZ01000068">
    <property type="protein sequence ID" value="GKV25078.1"/>
    <property type="molecule type" value="Genomic_DNA"/>
</dbReference>
<keyword evidence="2" id="KW-0328">Glycosyltransferase</keyword>
<comment type="caution">
    <text evidence="4">The sequence shown here is derived from an EMBL/GenBank/DDBJ whole genome shotgun (WGS) entry which is preliminary data.</text>
</comment>
<dbReference type="GO" id="GO:0035251">
    <property type="term" value="F:UDP-glucosyltransferase activity"/>
    <property type="evidence" value="ECO:0007669"/>
    <property type="project" value="InterPro"/>
</dbReference>
<dbReference type="PANTHER" id="PTHR48049">
    <property type="entry name" value="GLYCOSYLTRANSFERASE"/>
    <property type="match status" value="1"/>
</dbReference>
<keyword evidence="5" id="KW-1185">Reference proteome</keyword>
<protein>
    <submittedName>
        <fullName evidence="4">Uncharacterized protein</fullName>
    </submittedName>
</protein>
<evidence type="ECO:0000256" key="1">
    <source>
        <dbReference type="ARBA" id="ARBA00009995"/>
    </source>
</evidence>
<accession>A0AAV5KKG0</accession>